<dbReference type="AlphaFoldDB" id="A0A2M7VBE5"/>
<accession>A0A2M7VBE5</accession>
<protein>
    <recommendedName>
        <fullName evidence="2">SCP domain-containing protein</fullName>
    </recommendedName>
</protein>
<evidence type="ECO:0000313" key="3">
    <source>
        <dbReference type="EMBL" id="PIZ96347.1"/>
    </source>
</evidence>
<dbReference type="Proteomes" id="UP000231453">
    <property type="component" value="Unassembled WGS sequence"/>
</dbReference>
<evidence type="ECO:0000313" key="4">
    <source>
        <dbReference type="Proteomes" id="UP000231453"/>
    </source>
</evidence>
<keyword evidence="1" id="KW-0472">Membrane</keyword>
<evidence type="ECO:0000259" key="2">
    <source>
        <dbReference type="Pfam" id="PF00188"/>
    </source>
</evidence>
<feature type="transmembrane region" description="Helical" evidence="1">
    <location>
        <begin position="335"/>
        <end position="354"/>
    </location>
</feature>
<proteinExistence type="predicted"/>
<feature type="transmembrane region" description="Helical" evidence="1">
    <location>
        <begin position="30"/>
        <end position="52"/>
    </location>
</feature>
<gene>
    <name evidence="3" type="ORF">COX80_01550</name>
</gene>
<dbReference type="Pfam" id="PF00188">
    <property type="entry name" value="CAP"/>
    <property type="match status" value="1"/>
</dbReference>
<dbReference type="Gene3D" id="3.40.33.10">
    <property type="entry name" value="CAP"/>
    <property type="match status" value="1"/>
</dbReference>
<dbReference type="CDD" id="cd05379">
    <property type="entry name" value="CAP_bacterial"/>
    <property type="match status" value="1"/>
</dbReference>
<name>A0A2M7VBE5_9BACT</name>
<reference evidence="4" key="1">
    <citation type="submission" date="2017-09" db="EMBL/GenBank/DDBJ databases">
        <title>Depth-based differentiation of microbial function through sediment-hosted aquifers and enrichment of novel symbionts in the deep terrestrial subsurface.</title>
        <authorList>
            <person name="Probst A.J."/>
            <person name="Ladd B."/>
            <person name="Jarett J.K."/>
            <person name="Geller-Mcgrath D.E."/>
            <person name="Sieber C.M.K."/>
            <person name="Emerson J.B."/>
            <person name="Anantharaman K."/>
            <person name="Thomas B.C."/>
            <person name="Malmstrom R."/>
            <person name="Stieglmeier M."/>
            <person name="Klingl A."/>
            <person name="Woyke T."/>
            <person name="Ryan C.M."/>
            <person name="Banfield J.F."/>
        </authorList>
    </citation>
    <scope>NUCLEOTIDE SEQUENCE [LARGE SCALE GENOMIC DNA]</scope>
</reference>
<dbReference type="SUPFAM" id="SSF55797">
    <property type="entry name" value="PR-1-like"/>
    <property type="match status" value="1"/>
</dbReference>
<dbReference type="PANTHER" id="PTHR31157">
    <property type="entry name" value="SCP DOMAIN-CONTAINING PROTEIN"/>
    <property type="match status" value="1"/>
</dbReference>
<sequence length="380" mass="43403">MYIRRVLKNYFIPHVKNGYHPHILHTKRTIFYSLFFLLTKMMVVLFVVLLPLETFSLPEVKNSIADKIIAETNKVRNKLAVRSLDTNEKLFSSANAKSWDMVRNDYFDHISPDGKRLRDFLQEADYDYRMAGENLAVGYKNSEDLMVAWENSPSHYDNLIDKDYRDIGVGVSIGEYKGVPNTLFVTQHFATPRNIVVPAVAGIEETNSDIIYDKDRSEVLWQESHDGVMTLTVRAYITGDIASAKVTANQYDINLFPSDKEGIYIGKVNFLGNSDDLFKVVLMPKIEIVDVSGNITNDIIDWKNPKVMTISSLTKYETSKSGLAKVFSIFNVSRGIYLFFIGFFTVALLLKIFVEFRKQHPHVIVQTLVLISLLVVLFEV</sequence>
<keyword evidence="1" id="KW-0812">Transmembrane</keyword>
<organism evidence="3 4">
    <name type="scientific">Candidatus Magasanikbacteria bacterium CG_4_10_14_0_2_um_filter_33_14</name>
    <dbReference type="NCBI Taxonomy" id="1974636"/>
    <lineage>
        <taxon>Bacteria</taxon>
        <taxon>Candidatus Magasanikiibacteriota</taxon>
    </lineage>
</organism>
<dbReference type="InterPro" id="IPR014044">
    <property type="entry name" value="CAP_dom"/>
</dbReference>
<dbReference type="EMBL" id="PFPL01000026">
    <property type="protein sequence ID" value="PIZ96347.1"/>
    <property type="molecule type" value="Genomic_DNA"/>
</dbReference>
<feature type="transmembrane region" description="Helical" evidence="1">
    <location>
        <begin position="361"/>
        <end position="378"/>
    </location>
</feature>
<evidence type="ECO:0000256" key="1">
    <source>
        <dbReference type="SAM" id="Phobius"/>
    </source>
</evidence>
<comment type="caution">
    <text evidence="3">The sequence shown here is derived from an EMBL/GenBank/DDBJ whole genome shotgun (WGS) entry which is preliminary data.</text>
</comment>
<keyword evidence="1" id="KW-1133">Transmembrane helix</keyword>
<feature type="domain" description="SCP" evidence="2">
    <location>
        <begin position="71"/>
        <end position="189"/>
    </location>
</feature>
<dbReference type="InterPro" id="IPR035940">
    <property type="entry name" value="CAP_sf"/>
</dbReference>
<dbReference type="PANTHER" id="PTHR31157:SF1">
    <property type="entry name" value="SCP DOMAIN-CONTAINING PROTEIN"/>
    <property type="match status" value="1"/>
</dbReference>